<dbReference type="Proteomes" id="UP001293593">
    <property type="component" value="Unassembled WGS sequence"/>
</dbReference>
<proteinExistence type="predicted"/>
<dbReference type="PANTHER" id="PTHR37610">
    <property type="entry name" value="CCHC-TYPE DOMAIN-CONTAINING PROTEIN"/>
    <property type="match status" value="1"/>
</dbReference>
<name>A0AAE1K0Q9_9FABA</name>
<feature type="domain" description="Retrotransposon Copia-like N-terminal" evidence="2">
    <location>
        <begin position="31"/>
        <end position="77"/>
    </location>
</feature>
<reference evidence="3" key="1">
    <citation type="submission" date="2023-10" db="EMBL/GenBank/DDBJ databases">
        <title>Chromosome-level genome of the transformable northern wattle, Acacia crassicarpa.</title>
        <authorList>
            <person name="Massaro I."/>
            <person name="Sinha N.R."/>
            <person name="Poethig S."/>
            <person name="Leichty A.R."/>
        </authorList>
    </citation>
    <scope>NUCLEOTIDE SEQUENCE</scope>
    <source>
        <strain evidence="3">Acra3RX</strain>
        <tissue evidence="3">Leaf</tissue>
    </source>
</reference>
<protein>
    <recommendedName>
        <fullName evidence="2">Retrotransposon Copia-like N-terminal domain-containing protein</fullName>
    </recommendedName>
</protein>
<sequence>MATSSTENSTGVASSTLINSLQDISNPFYLHPNENPALILVSPILTGSNYNSWARAMKMALMSKNKLQFVDRSIPVPQPSDLTYQAWQRCNMMVISWLTRSISPSLAQSILWLDCASDVWDDLQARFSQNDVFRLADLQEDIQNLRQGDLCVSDYFMKLKILWDEFLIYRPIISCSCSPKCSCGVLDLYKKHLEQDYVIRFLKGLSDRFSSVKSQIMLIDPLPTINRVFALVQQQECELGFPIANATTLLSKSNTQRYSGSGLPKPNSLVSNKQCAYCGKYKHTKATCYRKHGFPPGFKFRNASVNAVSSENTISSYTTEPVRVANSSYGFTPEQFQKLLALVKTDDSSVQPSVSQPSVSVNNVSTNEIPMPHQTPSFREDDWFS</sequence>
<dbReference type="EMBL" id="JAWXYG010000010">
    <property type="protein sequence ID" value="KAK4261065.1"/>
    <property type="molecule type" value="Genomic_DNA"/>
</dbReference>
<keyword evidence="4" id="KW-1185">Reference proteome</keyword>
<evidence type="ECO:0000259" key="2">
    <source>
        <dbReference type="Pfam" id="PF14244"/>
    </source>
</evidence>
<dbReference type="InterPro" id="IPR029472">
    <property type="entry name" value="Copia-like_N"/>
</dbReference>
<gene>
    <name evidence="3" type="ORF">QN277_004116</name>
</gene>
<dbReference type="PANTHER" id="PTHR37610:SF55">
    <property type="entry name" value="RETROTRANSPOSON COPIA-LIKE N-TERMINAL DOMAIN-CONTAINING PROTEIN"/>
    <property type="match status" value="1"/>
</dbReference>
<dbReference type="AlphaFoldDB" id="A0AAE1K0Q9"/>
<organism evidence="3 4">
    <name type="scientific">Acacia crassicarpa</name>
    <name type="common">northern wattle</name>
    <dbReference type="NCBI Taxonomy" id="499986"/>
    <lineage>
        <taxon>Eukaryota</taxon>
        <taxon>Viridiplantae</taxon>
        <taxon>Streptophyta</taxon>
        <taxon>Embryophyta</taxon>
        <taxon>Tracheophyta</taxon>
        <taxon>Spermatophyta</taxon>
        <taxon>Magnoliopsida</taxon>
        <taxon>eudicotyledons</taxon>
        <taxon>Gunneridae</taxon>
        <taxon>Pentapetalae</taxon>
        <taxon>rosids</taxon>
        <taxon>fabids</taxon>
        <taxon>Fabales</taxon>
        <taxon>Fabaceae</taxon>
        <taxon>Caesalpinioideae</taxon>
        <taxon>mimosoid clade</taxon>
        <taxon>Acacieae</taxon>
        <taxon>Acacia</taxon>
    </lineage>
</organism>
<dbReference type="Pfam" id="PF14244">
    <property type="entry name" value="Retrotran_gag_3"/>
    <property type="match status" value="1"/>
</dbReference>
<feature type="region of interest" description="Disordered" evidence="1">
    <location>
        <begin position="349"/>
        <end position="385"/>
    </location>
</feature>
<evidence type="ECO:0000313" key="4">
    <source>
        <dbReference type="Proteomes" id="UP001293593"/>
    </source>
</evidence>
<comment type="caution">
    <text evidence="3">The sequence shown here is derived from an EMBL/GenBank/DDBJ whole genome shotgun (WGS) entry which is preliminary data.</text>
</comment>
<evidence type="ECO:0000313" key="3">
    <source>
        <dbReference type="EMBL" id="KAK4261065.1"/>
    </source>
</evidence>
<evidence type="ECO:0000256" key="1">
    <source>
        <dbReference type="SAM" id="MobiDB-lite"/>
    </source>
</evidence>
<accession>A0AAE1K0Q9</accession>
<feature type="compositionally biased region" description="Low complexity" evidence="1">
    <location>
        <begin position="349"/>
        <end position="365"/>
    </location>
</feature>